<protein>
    <submittedName>
        <fullName evidence="1">HtrL family protein</fullName>
    </submittedName>
</protein>
<evidence type="ECO:0000313" key="1">
    <source>
        <dbReference type="EMBL" id="MSR91202.1"/>
    </source>
</evidence>
<dbReference type="Proteomes" id="UP000460287">
    <property type="component" value="Unassembled WGS sequence"/>
</dbReference>
<dbReference type="EMBL" id="VULX01000008">
    <property type="protein sequence ID" value="MSR91202.1"/>
    <property type="molecule type" value="Genomic_DNA"/>
</dbReference>
<dbReference type="RefSeq" id="WP_154531080.1">
    <property type="nucleotide sequence ID" value="NZ_VULX01000008.1"/>
</dbReference>
<name>A0A7X2T128_9CLOT</name>
<dbReference type="Pfam" id="PF09612">
    <property type="entry name" value="HtrL_YibB"/>
    <property type="match status" value="1"/>
</dbReference>
<evidence type="ECO:0000313" key="2">
    <source>
        <dbReference type="Proteomes" id="UP000460287"/>
    </source>
</evidence>
<proteinExistence type="predicted"/>
<dbReference type="AlphaFoldDB" id="A0A7X2T128"/>
<reference evidence="1 2" key="1">
    <citation type="submission" date="2019-08" db="EMBL/GenBank/DDBJ databases">
        <title>In-depth cultivation of the pig gut microbiome towards novel bacterial diversity and tailored functional studies.</title>
        <authorList>
            <person name="Wylensek D."/>
            <person name="Hitch T.C.A."/>
            <person name="Clavel T."/>
        </authorList>
    </citation>
    <scope>NUCLEOTIDE SEQUENCE [LARGE SCALE GENOMIC DNA]</scope>
    <source>
        <strain evidence="1 2">WCA-383-APC-5B</strain>
    </source>
</reference>
<organism evidence="1 2">
    <name type="scientific">Inconstantimicrobium porci</name>
    <dbReference type="NCBI Taxonomy" id="2652291"/>
    <lineage>
        <taxon>Bacteria</taxon>
        <taxon>Bacillati</taxon>
        <taxon>Bacillota</taxon>
        <taxon>Clostridia</taxon>
        <taxon>Eubacteriales</taxon>
        <taxon>Clostridiaceae</taxon>
        <taxon>Inconstantimicrobium</taxon>
    </lineage>
</organism>
<keyword evidence="2" id="KW-1185">Reference proteome</keyword>
<dbReference type="InterPro" id="IPR011735">
    <property type="entry name" value="WlaTC/HtrL_glycosyltransf"/>
</dbReference>
<sequence>MNDKITIVTAFFQLNRENWSGFERSSMKYIEYFKFWARLKNDMVIYTDKQSSSYIKKARDEFERPNTKIVVIDDWKSIDSELYSSIEKATNNDMSKEFRLQPNNPEVWNVDYNYIMLLKEWCVQDAVNKGLANGTIAWIDFGFNHGGDYYINSEEFDKEWKYNFSDKIHLFKINDFDNLPIYEICRRMNTYIQGDMIVAPDYLWKDLWLMVRENMMALNKCGLSDDDQTILLMSYMNNKDKFEIHDSTWFSPLNDFGNLNLTTKEKININKSRINLFKQNMRFKYKIFKYSYRWYKKLLIDSIKG</sequence>
<accession>A0A7X2T128</accession>
<comment type="caution">
    <text evidence="1">The sequence shown here is derived from an EMBL/GenBank/DDBJ whole genome shotgun (WGS) entry which is preliminary data.</text>
</comment>
<gene>
    <name evidence="1" type="ORF">FYJ33_07200</name>
</gene>